<reference evidence="3" key="1">
    <citation type="journal article" date="2023" name="Mol. Phylogenet. Evol.">
        <title>Genome-scale phylogeny and comparative genomics of the fungal order Sordariales.</title>
        <authorList>
            <person name="Hensen N."/>
            <person name="Bonometti L."/>
            <person name="Westerberg I."/>
            <person name="Brannstrom I.O."/>
            <person name="Guillou S."/>
            <person name="Cros-Aarteil S."/>
            <person name="Calhoun S."/>
            <person name="Haridas S."/>
            <person name="Kuo A."/>
            <person name="Mondo S."/>
            <person name="Pangilinan J."/>
            <person name="Riley R."/>
            <person name="LaButti K."/>
            <person name="Andreopoulos B."/>
            <person name="Lipzen A."/>
            <person name="Chen C."/>
            <person name="Yan M."/>
            <person name="Daum C."/>
            <person name="Ng V."/>
            <person name="Clum A."/>
            <person name="Steindorff A."/>
            <person name="Ohm R.A."/>
            <person name="Martin F."/>
            <person name="Silar P."/>
            <person name="Natvig D.O."/>
            <person name="Lalanne C."/>
            <person name="Gautier V."/>
            <person name="Ament-Velasquez S.L."/>
            <person name="Kruys A."/>
            <person name="Hutchinson M.I."/>
            <person name="Powell A.J."/>
            <person name="Barry K."/>
            <person name="Miller A.N."/>
            <person name="Grigoriev I.V."/>
            <person name="Debuchy R."/>
            <person name="Gladieux P."/>
            <person name="Hiltunen Thoren M."/>
            <person name="Johannesson H."/>
        </authorList>
    </citation>
    <scope>NUCLEOTIDE SEQUENCE</scope>
    <source>
        <strain evidence="3">SMH4131-1</strain>
    </source>
</reference>
<evidence type="ECO:0000313" key="4">
    <source>
        <dbReference type="Proteomes" id="UP001286456"/>
    </source>
</evidence>
<dbReference type="SUPFAM" id="SSF46565">
    <property type="entry name" value="Chaperone J-domain"/>
    <property type="match status" value="1"/>
</dbReference>
<dbReference type="Pfam" id="PF00226">
    <property type="entry name" value="DnaJ"/>
    <property type="match status" value="1"/>
</dbReference>
<feature type="compositionally biased region" description="Polar residues" evidence="1">
    <location>
        <begin position="657"/>
        <end position="666"/>
    </location>
</feature>
<feature type="compositionally biased region" description="Low complexity" evidence="1">
    <location>
        <begin position="765"/>
        <end position="778"/>
    </location>
</feature>
<dbReference type="PANTHER" id="PTHR24074">
    <property type="entry name" value="CO-CHAPERONE PROTEIN DJLA"/>
    <property type="match status" value="1"/>
</dbReference>
<dbReference type="PROSITE" id="PS50076">
    <property type="entry name" value="DNAJ_2"/>
    <property type="match status" value="1"/>
</dbReference>
<feature type="compositionally biased region" description="Low complexity" evidence="1">
    <location>
        <begin position="385"/>
        <end position="396"/>
    </location>
</feature>
<dbReference type="Proteomes" id="UP001286456">
    <property type="component" value="Unassembled WGS sequence"/>
</dbReference>
<feature type="compositionally biased region" description="Polar residues" evidence="1">
    <location>
        <begin position="91"/>
        <end position="101"/>
    </location>
</feature>
<feature type="compositionally biased region" description="Low complexity" evidence="1">
    <location>
        <begin position="105"/>
        <end position="125"/>
    </location>
</feature>
<feature type="compositionally biased region" description="Polar residues" evidence="1">
    <location>
        <begin position="256"/>
        <end position="272"/>
    </location>
</feature>
<dbReference type="SMART" id="SM00271">
    <property type="entry name" value="DnaJ"/>
    <property type="match status" value="1"/>
</dbReference>
<dbReference type="AlphaFoldDB" id="A0AAE0IGY8"/>
<dbReference type="EMBL" id="JAUEPO010000004">
    <property type="protein sequence ID" value="KAK3324743.1"/>
    <property type="molecule type" value="Genomic_DNA"/>
</dbReference>
<dbReference type="InterPro" id="IPR050817">
    <property type="entry name" value="DjlA_DnaK_co-chaperone"/>
</dbReference>
<feature type="region of interest" description="Disordered" evidence="1">
    <location>
        <begin position="567"/>
        <end position="614"/>
    </location>
</feature>
<dbReference type="PRINTS" id="PR00625">
    <property type="entry name" value="JDOMAIN"/>
</dbReference>
<comment type="caution">
    <text evidence="3">The sequence shown here is derived from an EMBL/GenBank/DDBJ whole genome shotgun (WGS) entry which is preliminary data.</text>
</comment>
<feature type="compositionally biased region" description="Basic and acidic residues" evidence="1">
    <location>
        <begin position="692"/>
        <end position="704"/>
    </location>
</feature>
<feature type="compositionally biased region" description="Polar residues" evidence="1">
    <location>
        <begin position="448"/>
        <end position="467"/>
    </location>
</feature>
<evidence type="ECO:0000313" key="3">
    <source>
        <dbReference type="EMBL" id="KAK3324743.1"/>
    </source>
</evidence>
<dbReference type="Gene3D" id="1.10.287.110">
    <property type="entry name" value="DnaJ domain"/>
    <property type="match status" value="1"/>
</dbReference>
<evidence type="ECO:0000259" key="2">
    <source>
        <dbReference type="PROSITE" id="PS50076"/>
    </source>
</evidence>
<feature type="region of interest" description="Disordered" evidence="1">
    <location>
        <begin position="484"/>
        <end position="537"/>
    </location>
</feature>
<accession>A0AAE0IGY8</accession>
<dbReference type="InterPro" id="IPR036869">
    <property type="entry name" value="J_dom_sf"/>
</dbReference>
<gene>
    <name evidence="3" type="ORF">B0T19DRAFT_238131</name>
</gene>
<dbReference type="CDD" id="cd06257">
    <property type="entry name" value="DnaJ"/>
    <property type="match status" value="1"/>
</dbReference>
<evidence type="ECO:0000256" key="1">
    <source>
        <dbReference type="SAM" id="MobiDB-lite"/>
    </source>
</evidence>
<name>A0AAE0IGY8_9PEZI</name>
<feature type="region of interest" description="Disordered" evidence="1">
    <location>
        <begin position="653"/>
        <end position="783"/>
    </location>
</feature>
<feature type="region of interest" description="Disordered" evidence="1">
    <location>
        <begin position="300"/>
        <end position="470"/>
    </location>
</feature>
<feature type="domain" description="J" evidence="2">
    <location>
        <begin position="9"/>
        <end position="75"/>
    </location>
</feature>
<feature type="compositionally biased region" description="Basic and acidic residues" evidence="1">
    <location>
        <begin position="138"/>
        <end position="159"/>
    </location>
</feature>
<dbReference type="InterPro" id="IPR001623">
    <property type="entry name" value="DnaJ_domain"/>
</dbReference>
<feature type="compositionally biased region" description="Polar residues" evidence="1">
    <location>
        <begin position="219"/>
        <end position="230"/>
    </location>
</feature>
<feature type="region of interest" description="Disordered" evidence="1">
    <location>
        <begin position="81"/>
        <end position="287"/>
    </location>
</feature>
<organism evidence="3 4">
    <name type="scientific">Cercophora scortea</name>
    <dbReference type="NCBI Taxonomy" id="314031"/>
    <lineage>
        <taxon>Eukaryota</taxon>
        <taxon>Fungi</taxon>
        <taxon>Dikarya</taxon>
        <taxon>Ascomycota</taxon>
        <taxon>Pezizomycotina</taxon>
        <taxon>Sordariomycetes</taxon>
        <taxon>Sordariomycetidae</taxon>
        <taxon>Sordariales</taxon>
        <taxon>Lasiosphaeriaceae</taxon>
        <taxon>Cercophora</taxon>
    </lineage>
</organism>
<protein>
    <recommendedName>
        <fullName evidence="2">J domain-containing protein</fullName>
    </recommendedName>
</protein>
<sequence length="954" mass="103998">MVKLDCDRDYYADLDLPPLAETAEVKKQFKKLALRWHPDRNPGKEDESKDRFLVIQSAHEILTDPASKAKYDAYRKRMAGHTTASGFRGNPYSNVSENVNSRFGAPPTRRPAMPTRPSAPTTSSRYDTWGMPPPGGKAKPDPSENMRAWERMRPTRDNQGRTQVPPTTPKPRAPTAANPPQPPPPTPPRTASQARRADAAFGTRRTATPTTPLPDEAASKTNSYYSSNLRKNIFAEATKNPEKPRPAPDFVDPMTAQFSEANLDNRQRTPYASNIGEKTNPFEGASINRAKSVKESWHRFRDAGGDTPPPGPQRQRSASVGEDGFKKTPAASNQNGGFNGAQPRAGTRYSPNGAEPNAAPSRAAFTAPNSSSSSVGSSAHATVNGGAPPKTKGGPTVYATFPQFPADQFHTQPTPLAQPNPVTPHSNGRAGEGGGYYSPYFTYPPESSARSATTTPSGGLSPSQNLNPFDRGISAQLQHLLSKLKKPPQKPPQRQSNSRRDAPLSPKKSGHRVVKRTNAPHPTSFTVPDDDDEFETMSPNTHARFMRNSADNINTRFVADEKAGQSYQFNAGGESSPDDAFTKAKQRSRSAPRGRQSPLRPGFKTSAESFTIPPETFTAHQEKPAAEEKAEKPSAFDPQAWADQFGPYHFVPPPVNRQATSPTRTARPTKKPKSVRMTAGTAVLVDDEDTSSEERTHVGEDMDGARSPNAMDIDTPPSESPAGLHPASARNINVEPSKPEWRAGDVNGSKQEPTPSKGPGPKIPTPTAKPTANPNAAGSEDQPEFNVKPMLAELRNVEKPAGTNGLNSFGDLKSSLPFESKASARLPLEREKARTLDFPRVPTAPTPPAVLAIPNLRPNATSWMNYVAKFATYQVDWEAFNKQIVDHFVARQRKCEVDRSKGVDWVGAVGDAGIAETLRACEEDRIVRQKWMAACDAHELQVREFMKHRLRMKA</sequence>
<proteinExistence type="predicted"/>
<feature type="compositionally biased region" description="Pro residues" evidence="1">
    <location>
        <begin position="166"/>
        <end position="188"/>
    </location>
</feature>
<keyword evidence="4" id="KW-1185">Reference proteome</keyword>
<reference evidence="3" key="2">
    <citation type="submission" date="2023-06" db="EMBL/GenBank/DDBJ databases">
        <authorList>
            <consortium name="Lawrence Berkeley National Laboratory"/>
            <person name="Haridas S."/>
            <person name="Hensen N."/>
            <person name="Bonometti L."/>
            <person name="Westerberg I."/>
            <person name="Brannstrom I.O."/>
            <person name="Guillou S."/>
            <person name="Cros-Aarteil S."/>
            <person name="Calhoun S."/>
            <person name="Kuo A."/>
            <person name="Mondo S."/>
            <person name="Pangilinan J."/>
            <person name="Riley R."/>
            <person name="Labutti K."/>
            <person name="Andreopoulos B."/>
            <person name="Lipzen A."/>
            <person name="Chen C."/>
            <person name="Yanf M."/>
            <person name="Daum C."/>
            <person name="Ng V."/>
            <person name="Clum A."/>
            <person name="Steindorff A."/>
            <person name="Ohm R."/>
            <person name="Martin F."/>
            <person name="Silar P."/>
            <person name="Natvig D."/>
            <person name="Lalanne C."/>
            <person name="Gautier V."/>
            <person name="Ament-Velasquez S.L."/>
            <person name="Kruys A."/>
            <person name="Hutchinson M.I."/>
            <person name="Powell A.J."/>
            <person name="Barry K."/>
            <person name="Miller A.N."/>
            <person name="Grigoriev I.V."/>
            <person name="Debuchy R."/>
            <person name="Gladieux P."/>
            <person name="Thoren M.H."/>
            <person name="Johannesson H."/>
        </authorList>
    </citation>
    <scope>NUCLEOTIDE SEQUENCE</scope>
    <source>
        <strain evidence="3">SMH4131-1</strain>
    </source>
</reference>